<dbReference type="GO" id="GO:0016846">
    <property type="term" value="F:carbon-sulfur lyase activity"/>
    <property type="evidence" value="ECO:0007669"/>
    <property type="project" value="InterPro"/>
</dbReference>
<feature type="domain" description="CENP-V/GFA" evidence="6">
    <location>
        <begin position="10"/>
        <end position="136"/>
    </location>
</feature>
<keyword evidence="2" id="KW-0479">Metal-binding</keyword>
<dbReference type="InterPro" id="IPR006913">
    <property type="entry name" value="CENP-V/GFA"/>
</dbReference>
<dbReference type="Proteomes" id="UP000800040">
    <property type="component" value="Unassembled WGS sequence"/>
</dbReference>
<dbReference type="PROSITE" id="PS51891">
    <property type="entry name" value="CENP_V_GFA"/>
    <property type="match status" value="1"/>
</dbReference>
<dbReference type="EMBL" id="ML975364">
    <property type="protein sequence ID" value="KAF1831416.1"/>
    <property type="molecule type" value="Genomic_DNA"/>
</dbReference>
<gene>
    <name evidence="7" type="ORF">BDW02DRAFT_55537</name>
</gene>
<evidence type="ECO:0000256" key="5">
    <source>
        <dbReference type="SAM" id="MobiDB-lite"/>
    </source>
</evidence>
<keyword evidence="3" id="KW-0862">Zinc</keyword>
<keyword evidence="4" id="KW-0456">Lyase</keyword>
<evidence type="ECO:0000256" key="2">
    <source>
        <dbReference type="ARBA" id="ARBA00022723"/>
    </source>
</evidence>
<dbReference type="Pfam" id="PF04828">
    <property type="entry name" value="GFA"/>
    <property type="match status" value="1"/>
</dbReference>
<comment type="similarity">
    <text evidence="1">Belongs to the Gfa family.</text>
</comment>
<dbReference type="GO" id="GO:0046872">
    <property type="term" value="F:metal ion binding"/>
    <property type="evidence" value="ECO:0007669"/>
    <property type="project" value="UniProtKB-KW"/>
</dbReference>
<feature type="compositionally biased region" description="Basic and acidic residues" evidence="5">
    <location>
        <begin position="209"/>
        <end position="246"/>
    </location>
</feature>
<dbReference type="PANTHER" id="PTHR33337">
    <property type="entry name" value="GFA DOMAIN-CONTAINING PROTEIN"/>
    <property type="match status" value="1"/>
</dbReference>
<evidence type="ECO:0000313" key="7">
    <source>
        <dbReference type="EMBL" id="KAF1831416.1"/>
    </source>
</evidence>
<reference evidence="7" key="1">
    <citation type="submission" date="2020-01" db="EMBL/GenBank/DDBJ databases">
        <authorList>
            <consortium name="DOE Joint Genome Institute"/>
            <person name="Haridas S."/>
            <person name="Albert R."/>
            <person name="Binder M."/>
            <person name="Bloem J."/>
            <person name="Labutti K."/>
            <person name="Salamov A."/>
            <person name="Andreopoulos B."/>
            <person name="Baker S.E."/>
            <person name="Barry K."/>
            <person name="Bills G."/>
            <person name="Bluhm B.H."/>
            <person name="Cannon C."/>
            <person name="Castanera R."/>
            <person name="Culley D.E."/>
            <person name="Daum C."/>
            <person name="Ezra D."/>
            <person name="Gonzalez J.B."/>
            <person name="Henrissat B."/>
            <person name="Kuo A."/>
            <person name="Liang C."/>
            <person name="Lipzen A."/>
            <person name="Lutzoni F."/>
            <person name="Magnuson J."/>
            <person name="Mondo S."/>
            <person name="Nolan M."/>
            <person name="Ohm R."/>
            <person name="Pangilinan J."/>
            <person name="Park H.-J."/>
            <person name="Ramirez L."/>
            <person name="Alfaro M."/>
            <person name="Sun H."/>
            <person name="Tritt A."/>
            <person name="Yoshinaga Y."/>
            <person name="Zwiers L.-H."/>
            <person name="Turgeon B.G."/>
            <person name="Goodwin S.B."/>
            <person name="Spatafora J.W."/>
            <person name="Crous P.W."/>
            <person name="Grigoriev I.V."/>
        </authorList>
    </citation>
    <scope>NUCLEOTIDE SEQUENCE</scope>
    <source>
        <strain evidence="7">P77</strain>
    </source>
</reference>
<dbReference type="OrthoDB" id="2212170at2759"/>
<evidence type="ECO:0000259" key="6">
    <source>
        <dbReference type="PROSITE" id="PS51891"/>
    </source>
</evidence>
<feature type="compositionally biased region" description="Basic and acidic residues" evidence="5">
    <location>
        <begin position="161"/>
        <end position="180"/>
    </location>
</feature>
<dbReference type="AlphaFoldDB" id="A0A6A5K5Q3"/>
<organism evidence="7 8">
    <name type="scientific">Decorospora gaudefroyi</name>
    <dbReference type="NCBI Taxonomy" id="184978"/>
    <lineage>
        <taxon>Eukaryota</taxon>
        <taxon>Fungi</taxon>
        <taxon>Dikarya</taxon>
        <taxon>Ascomycota</taxon>
        <taxon>Pezizomycotina</taxon>
        <taxon>Dothideomycetes</taxon>
        <taxon>Pleosporomycetidae</taxon>
        <taxon>Pleosporales</taxon>
        <taxon>Pleosporineae</taxon>
        <taxon>Pleosporaceae</taxon>
        <taxon>Decorospora</taxon>
    </lineage>
</organism>
<sequence>MSKPKPFPAITGSCVCNKIRYRLLTSPLFCYACHCNDCQKATGTAFALGLNIELYNISIISPTAPTIVSLERKPGMTDRFAACPTCNTELWSMREPVVDVKVGTLDFPSLMEPDAHVFVESKLDWMVLPPGAKTVEKGCDRMRLWPKSSLARYEVCMKRAEEAKRKKGQGDEKSDRSERGEDAEEEGGVEGDKTPTAAGELAGEDDEAFEKRFKETEKALQERLEKLSIKLEEEEEVTKKMEKSTI</sequence>
<name>A0A6A5K5Q3_9PLEO</name>
<protein>
    <recommendedName>
        <fullName evidence="6">CENP-V/GFA domain-containing protein</fullName>
    </recommendedName>
</protein>
<keyword evidence="8" id="KW-1185">Reference proteome</keyword>
<dbReference type="PANTHER" id="PTHR33337:SF33">
    <property type="entry name" value="CENP-V_GFA DOMAIN-CONTAINING PROTEIN"/>
    <property type="match status" value="1"/>
</dbReference>
<feature type="region of interest" description="Disordered" evidence="5">
    <location>
        <begin position="161"/>
        <end position="246"/>
    </location>
</feature>
<evidence type="ECO:0000256" key="4">
    <source>
        <dbReference type="ARBA" id="ARBA00023239"/>
    </source>
</evidence>
<dbReference type="Gene3D" id="3.90.1590.10">
    <property type="entry name" value="glutathione-dependent formaldehyde- activating enzyme (gfa)"/>
    <property type="match status" value="1"/>
</dbReference>
<accession>A0A6A5K5Q3</accession>
<evidence type="ECO:0000256" key="3">
    <source>
        <dbReference type="ARBA" id="ARBA00022833"/>
    </source>
</evidence>
<dbReference type="InterPro" id="IPR011057">
    <property type="entry name" value="Mss4-like_sf"/>
</dbReference>
<proteinExistence type="inferred from homology"/>
<evidence type="ECO:0000313" key="8">
    <source>
        <dbReference type="Proteomes" id="UP000800040"/>
    </source>
</evidence>
<dbReference type="SUPFAM" id="SSF51316">
    <property type="entry name" value="Mss4-like"/>
    <property type="match status" value="1"/>
</dbReference>
<evidence type="ECO:0000256" key="1">
    <source>
        <dbReference type="ARBA" id="ARBA00005495"/>
    </source>
</evidence>